<dbReference type="Gene3D" id="3.40.50.1820">
    <property type="entry name" value="alpha/beta hydrolase"/>
    <property type="match status" value="1"/>
</dbReference>
<dbReference type="GO" id="GO:0016020">
    <property type="term" value="C:membrane"/>
    <property type="evidence" value="ECO:0007669"/>
    <property type="project" value="TreeGrafter"/>
</dbReference>
<proteinExistence type="predicted"/>
<dbReference type="RefSeq" id="WP_235633053.1">
    <property type="nucleotide sequence ID" value="NZ_FMUB01000013.1"/>
</dbReference>
<feature type="domain" description="AB hydrolase-1" evidence="1">
    <location>
        <begin position="61"/>
        <end position="165"/>
    </location>
</feature>
<dbReference type="PANTHER" id="PTHR43798:SF33">
    <property type="entry name" value="HYDROLASE, PUTATIVE (AFU_ORTHOLOGUE AFUA_2G14860)-RELATED"/>
    <property type="match status" value="1"/>
</dbReference>
<evidence type="ECO:0000259" key="1">
    <source>
        <dbReference type="Pfam" id="PF00561"/>
    </source>
</evidence>
<dbReference type="Pfam" id="PF00561">
    <property type="entry name" value="Abhydrolase_1"/>
    <property type="match status" value="1"/>
</dbReference>
<dbReference type="GO" id="GO:0003824">
    <property type="term" value="F:catalytic activity"/>
    <property type="evidence" value="ECO:0007669"/>
    <property type="project" value="UniProtKB-ARBA"/>
</dbReference>
<dbReference type="SUPFAM" id="SSF53474">
    <property type="entry name" value="alpha/beta-Hydrolases"/>
    <property type="match status" value="1"/>
</dbReference>
<dbReference type="PANTHER" id="PTHR43798">
    <property type="entry name" value="MONOACYLGLYCEROL LIPASE"/>
    <property type="match status" value="1"/>
</dbReference>
<dbReference type="InterPro" id="IPR029058">
    <property type="entry name" value="AB_hydrolase_fold"/>
</dbReference>
<dbReference type="EMBL" id="FMUB01000013">
    <property type="protein sequence ID" value="SCX31157.1"/>
    <property type="molecule type" value="Genomic_DNA"/>
</dbReference>
<dbReference type="Proteomes" id="UP000199707">
    <property type="component" value="Unassembled WGS sequence"/>
</dbReference>
<gene>
    <name evidence="2" type="ORF">SAMN02799620_05224</name>
</gene>
<name>A0A1G4WWN2_9MYCO</name>
<protein>
    <submittedName>
        <fullName evidence="2">Pimeloyl-ACP methyl ester carboxylesterase</fullName>
    </submittedName>
</protein>
<evidence type="ECO:0000313" key="2">
    <source>
        <dbReference type="EMBL" id="SCX31157.1"/>
    </source>
</evidence>
<dbReference type="AlphaFoldDB" id="A0A1G4WWN2"/>
<evidence type="ECO:0000313" key="3">
    <source>
        <dbReference type="Proteomes" id="UP000199707"/>
    </source>
</evidence>
<accession>A0A1G4WWN2</accession>
<dbReference type="InterPro" id="IPR000073">
    <property type="entry name" value="AB_hydrolase_1"/>
</dbReference>
<reference evidence="3" key="1">
    <citation type="submission" date="2016-10" db="EMBL/GenBank/DDBJ databases">
        <authorList>
            <person name="Varghese N."/>
            <person name="Submissions S."/>
        </authorList>
    </citation>
    <scope>NUCLEOTIDE SEQUENCE [LARGE SCALE GENOMIC DNA]</scope>
    <source>
        <strain evidence="3">UNC267MFSha1.1M11</strain>
    </source>
</reference>
<organism evidence="2 3">
    <name type="scientific">Mycolicibacterium fluoranthenivorans</name>
    <dbReference type="NCBI Taxonomy" id="258505"/>
    <lineage>
        <taxon>Bacteria</taxon>
        <taxon>Bacillati</taxon>
        <taxon>Actinomycetota</taxon>
        <taxon>Actinomycetes</taxon>
        <taxon>Mycobacteriales</taxon>
        <taxon>Mycobacteriaceae</taxon>
        <taxon>Mycolicibacterium</taxon>
    </lineage>
</organism>
<sequence>MGEVGRWRSAAARAHFRTVYEAGMAALPVVGESVDVPTTFGTVRAYRFGCTAVAGVPAERPVVLLPGRNASTPMGAPNLPGLLARRTVYCVDLLGEPGLSLQQLPLTGAADQAWWMGELLTGLGLDSVHLMGVSFGGWSAVNYALHHPARVASLALLDPVMTFAPIPIRTMVAFIPMGLPHTPQWLRRRVLRWITGGAAVSDDSPVAALIDAGTADFELHQPAPTLFTDAQLRALDMPVLALIAGRSVIHEGQRAADTARAVLRHGQVELWASASHAISGEFPDEIAARAHRFWDGVDG</sequence>
<dbReference type="InterPro" id="IPR050266">
    <property type="entry name" value="AB_hydrolase_sf"/>
</dbReference>
<dbReference type="STRING" id="1502745.SAMN02799620_05224"/>